<dbReference type="VEuPathDB" id="FungiDB:SCODWIG_03167"/>
<dbReference type="GO" id="GO:0015031">
    <property type="term" value="P:protein transport"/>
    <property type="evidence" value="ECO:0007669"/>
    <property type="project" value="UniProtKB-KW"/>
</dbReference>
<dbReference type="PIRSF" id="PIRSF028983">
    <property type="entry name" value="BCP1"/>
    <property type="match status" value="1"/>
</dbReference>
<comment type="subcellular location">
    <subcellularLocation>
        <location evidence="3">Nucleus</location>
    </subcellularLocation>
</comment>
<evidence type="ECO:0000256" key="3">
    <source>
        <dbReference type="PIRNR" id="PIRNR028983"/>
    </source>
</evidence>
<dbReference type="InterPro" id="IPR025602">
    <property type="entry name" value="BCP1_family"/>
</dbReference>
<comment type="similarity">
    <text evidence="1 3">Belongs to the BCP1 family.</text>
</comment>
<accession>A0A376B9Q8</accession>
<reference evidence="6" key="1">
    <citation type="submission" date="2018-06" db="EMBL/GenBank/DDBJ databases">
        <authorList>
            <person name="Guldener U."/>
        </authorList>
    </citation>
    <scope>NUCLEOTIDE SEQUENCE [LARGE SCALE GENOMIC DNA]</scope>
    <source>
        <strain evidence="6">UTAD17</strain>
    </source>
</reference>
<keyword evidence="3" id="KW-0539">Nucleus</keyword>
<dbReference type="AlphaFoldDB" id="A0A376B9Q8"/>
<organism evidence="5 6">
    <name type="scientific">Saccharomycodes ludwigii</name>
    <dbReference type="NCBI Taxonomy" id="36035"/>
    <lineage>
        <taxon>Eukaryota</taxon>
        <taxon>Fungi</taxon>
        <taxon>Dikarya</taxon>
        <taxon>Ascomycota</taxon>
        <taxon>Saccharomycotina</taxon>
        <taxon>Saccharomycetes</taxon>
        <taxon>Saccharomycodales</taxon>
        <taxon>Saccharomycodaceae</taxon>
        <taxon>Saccharomycodes</taxon>
    </lineage>
</organism>
<dbReference type="Pfam" id="PF13862">
    <property type="entry name" value="BCCIP"/>
    <property type="match status" value="1"/>
</dbReference>
<evidence type="ECO:0000256" key="2">
    <source>
        <dbReference type="ARBA" id="ARBA00014649"/>
    </source>
</evidence>
<evidence type="ECO:0000313" key="6">
    <source>
        <dbReference type="Proteomes" id="UP000262825"/>
    </source>
</evidence>
<dbReference type="GO" id="GO:0005634">
    <property type="term" value="C:nucleus"/>
    <property type="evidence" value="ECO:0007669"/>
    <property type="project" value="UniProtKB-SubCell"/>
</dbReference>
<proteinExistence type="inferred from homology"/>
<gene>
    <name evidence="5" type="ORF">SCODWIG_03167</name>
</gene>
<evidence type="ECO:0000256" key="4">
    <source>
        <dbReference type="SAM" id="MobiDB-lite"/>
    </source>
</evidence>
<sequence>MVEVTTLSKLSEISNANNKKKKRELDEEESDIDISSTDSEVEDTDSESGDDQEIVNIDFDFYNVNKDVDFHALKNLLRQLFGQTESNKIHLSSLVDLILDAPATTTIKCDGNESDPYCFLTLLDYKENKSSDYVSYLKNKVDTKITTFFNTLDKSNKTLALLLSERLINMPPEVVSPLFKITLEDAYNNLGNDKHYDLYFIVSRKYEVNFDNDEDAGNNIKKLSSNKRTKPAYEIDYFHPEDQFIEKYASVKYDSVPRKGIINSYNIIDHSNLVKAIEDFENEVSKW</sequence>
<dbReference type="EMBL" id="UFAJ01000689">
    <property type="protein sequence ID" value="SSD61406.1"/>
    <property type="molecule type" value="Genomic_DNA"/>
</dbReference>
<dbReference type="PANTHER" id="PTHR13261">
    <property type="entry name" value="BRCA2 AND CDKN1A INTERACTING PROTEIN"/>
    <property type="match status" value="1"/>
</dbReference>
<evidence type="ECO:0000256" key="1">
    <source>
        <dbReference type="ARBA" id="ARBA00006781"/>
    </source>
</evidence>
<dbReference type="PANTHER" id="PTHR13261:SF0">
    <property type="entry name" value="BRCA2 AND CDKN1A-INTERACTING PROTEIN"/>
    <property type="match status" value="1"/>
</dbReference>
<dbReference type="Proteomes" id="UP000262825">
    <property type="component" value="Unassembled WGS sequence"/>
</dbReference>
<keyword evidence="3" id="KW-0813">Transport</keyword>
<keyword evidence="3" id="KW-0653">Protein transport</keyword>
<evidence type="ECO:0000313" key="5">
    <source>
        <dbReference type="EMBL" id="SSD61406.1"/>
    </source>
</evidence>
<protein>
    <recommendedName>
        <fullName evidence="2 3">Protein BCP1</fullName>
    </recommendedName>
</protein>
<keyword evidence="6" id="KW-1185">Reference proteome</keyword>
<feature type="region of interest" description="Disordered" evidence="4">
    <location>
        <begin position="16"/>
        <end position="50"/>
    </location>
</feature>
<comment type="function">
    <text evidence="3">Involved in nuclear export, actin cytoskeleton organization and vesicular transport.</text>
</comment>
<name>A0A376B9Q8_9ASCO</name>
<feature type="compositionally biased region" description="Acidic residues" evidence="4">
    <location>
        <begin position="39"/>
        <end position="50"/>
    </location>
</feature>